<reference evidence="1" key="2">
    <citation type="submission" date="2020-11" db="EMBL/GenBank/DDBJ databases">
        <authorList>
            <person name="McCartney M.A."/>
            <person name="Auch B."/>
            <person name="Kono T."/>
            <person name="Mallez S."/>
            <person name="Becker A."/>
            <person name="Gohl D.M."/>
            <person name="Silverstein K.A.T."/>
            <person name="Koren S."/>
            <person name="Bechman K.B."/>
            <person name="Herman A."/>
            <person name="Abrahante J.E."/>
            <person name="Garbe J."/>
        </authorList>
    </citation>
    <scope>NUCLEOTIDE SEQUENCE</scope>
    <source>
        <strain evidence="1">Duluth1</strain>
        <tissue evidence="1">Whole animal</tissue>
    </source>
</reference>
<organism evidence="1 2">
    <name type="scientific">Dreissena polymorpha</name>
    <name type="common">Zebra mussel</name>
    <name type="synonym">Mytilus polymorpha</name>
    <dbReference type="NCBI Taxonomy" id="45954"/>
    <lineage>
        <taxon>Eukaryota</taxon>
        <taxon>Metazoa</taxon>
        <taxon>Spiralia</taxon>
        <taxon>Lophotrochozoa</taxon>
        <taxon>Mollusca</taxon>
        <taxon>Bivalvia</taxon>
        <taxon>Autobranchia</taxon>
        <taxon>Heteroconchia</taxon>
        <taxon>Euheterodonta</taxon>
        <taxon>Imparidentia</taxon>
        <taxon>Neoheterodontei</taxon>
        <taxon>Myida</taxon>
        <taxon>Dreissenoidea</taxon>
        <taxon>Dreissenidae</taxon>
        <taxon>Dreissena</taxon>
    </lineage>
</organism>
<reference evidence="1" key="1">
    <citation type="journal article" date="2019" name="bioRxiv">
        <title>The Genome of the Zebra Mussel, Dreissena polymorpha: A Resource for Invasive Species Research.</title>
        <authorList>
            <person name="McCartney M.A."/>
            <person name="Auch B."/>
            <person name="Kono T."/>
            <person name="Mallez S."/>
            <person name="Zhang Y."/>
            <person name="Obille A."/>
            <person name="Becker A."/>
            <person name="Abrahante J.E."/>
            <person name="Garbe J."/>
            <person name="Badalamenti J.P."/>
            <person name="Herman A."/>
            <person name="Mangelson H."/>
            <person name="Liachko I."/>
            <person name="Sullivan S."/>
            <person name="Sone E.D."/>
            <person name="Koren S."/>
            <person name="Silverstein K.A.T."/>
            <person name="Beckman K.B."/>
            <person name="Gohl D.M."/>
        </authorList>
    </citation>
    <scope>NUCLEOTIDE SEQUENCE</scope>
    <source>
        <strain evidence="1">Duluth1</strain>
        <tissue evidence="1">Whole animal</tissue>
    </source>
</reference>
<dbReference type="AlphaFoldDB" id="A0A9D3YKJ5"/>
<keyword evidence="2" id="KW-1185">Reference proteome</keyword>
<comment type="caution">
    <text evidence="1">The sequence shown here is derived from an EMBL/GenBank/DDBJ whole genome shotgun (WGS) entry which is preliminary data.</text>
</comment>
<evidence type="ECO:0000313" key="2">
    <source>
        <dbReference type="Proteomes" id="UP000828390"/>
    </source>
</evidence>
<accession>A0A9D3YKJ5</accession>
<dbReference type="SUPFAM" id="SSF101898">
    <property type="entry name" value="NHL repeat"/>
    <property type="match status" value="1"/>
</dbReference>
<sequence length="75" mass="7986">MIRDVHVTPAGQVLVCGGESGTILQVDSNGKRKLATIATREDGLVEPLSVCYNSITASIIVGLCWLDSIIVFNVK</sequence>
<dbReference type="EMBL" id="JAIWYP010000015">
    <property type="protein sequence ID" value="KAH3701691.1"/>
    <property type="molecule type" value="Genomic_DNA"/>
</dbReference>
<gene>
    <name evidence="1" type="ORF">DPMN_076683</name>
</gene>
<name>A0A9D3YKJ5_DREPO</name>
<proteinExistence type="predicted"/>
<protein>
    <submittedName>
        <fullName evidence="1">Uncharacterized protein</fullName>
    </submittedName>
</protein>
<dbReference type="Proteomes" id="UP000828390">
    <property type="component" value="Unassembled WGS sequence"/>
</dbReference>
<evidence type="ECO:0000313" key="1">
    <source>
        <dbReference type="EMBL" id="KAH3701691.1"/>
    </source>
</evidence>